<dbReference type="Proteomes" id="UP000198767">
    <property type="component" value="Unassembled WGS sequence"/>
</dbReference>
<keyword evidence="2" id="KW-1185">Reference proteome</keyword>
<organism evidence="1 2">
    <name type="scientific">Epibacterium ulvae</name>
    <dbReference type="NCBI Taxonomy" id="1156985"/>
    <lineage>
        <taxon>Bacteria</taxon>
        <taxon>Pseudomonadati</taxon>
        <taxon>Pseudomonadota</taxon>
        <taxon>Alphaproteobacteria</taxon>
        <taxon>Rhodobacterales</taxon>
        <taxon>Roseobacteraceae</taxon>
        <taxon>Epibacterium</taxon>
    </lineage>
</organism>
<dbReference type="Pfam" id="PF10084">
    <property type="entry name" value="DUF2322"/>
    <property type="match status" value="1"/>
</dbReference>
<dbReference type="PIRSF" id="PIRSF019302">
    <property type="entry name" value="UCP019302"/>
    <property type="match status" value="1"/>
</dbReference>
<dbReference type="STRING" id="1156985.SAMN04488118_103374"/>
<accession>A0A1G5QBP1</accession>
<dbReference type="EMBL" id="FMWG01000003">
    <property type="protein sequence ID" value="SCZ58669.1"/>
    <property type="molecule type" value="Genomic_DNA"/>
</dbReference>
<evidence type="ECO:0000313" key="1">
    <source>
        <dbReference type="EMBL" id="SCZ58669.1"/>
    </source>
</evidence>
<gene>
    <name evidence="1" type="ORF">SAMN04488118_103374</name>
</gene>
<dbReference type="AlphaFoldDB" id="A0A1G5QBP1"/>
<evidence type="ECO:0000313" key="2">
    <source>
        <dbReference type="Proteomes" id="UP000198767"/>
    </source>
</evidence>
<reference evidence="1 2" key="1">
    <citation type="submission" date="2016-10" db="EMBL/GenBank/DDBJ databases">
        <authorList>
            <person name="de Groot N.N."/>
        </authorList>
    </citation>
    <scope>NUCLEOTIDE SEQUENCE [LARGE SCALE GENOMIC DNA]</scope>
    <source>
        <strain evidence="1 2">U95</strain>
    </source>
</reference>
<dbReference type="OrthoDB" id="7596112at2"/>
<dbReference type="InterPro" id="IPR016755">
    <property type="entry name" value="UCP019302"/>
</dbReference>
<evidence type="ECO:0008006" key="3">
    <source>
        <dbReference type="Google" id="ProtNLM"/>
    </source>
</evidence>
<sequence>MIHPTASFKDNLKLLPTIENLTRIDLLDGKGDVVASIENKPGKQGSLAVYNYLHLHFGDITADAAKHGLDVFAEHTIDAKSRPGAHPNIDLLLEILTMGKVLHVGLQVSN</sequence>
<proteinExistence type="predicted"/>
<name>A0A1G5QBP1_9RHOB</name>
<protein>
    <recommendedName>
        <fullName evidence="3">DUF2322 domain-containing protein</fullName>
    </recommendedName>
</protein>